<protein>
    <submittedName>
        <fullName evidence="2">Charged multivesicular body protein-like protein</fullName>
    </submittedName>
</protein>
<dbReference type="GO" id="GO:0007034">
    <property type="term" value="P:vacuolar transport"/>
    <property type="evidence" value="ECO:0007669"/>
    <property type="project" value="InterPro"/>
</dbReference>
<dbReference type="PANTHER" id="PTHR10476">
    <property type="entry name" value="CHARGED MULTIVESICULAR BODY PROTEIN"/>
    <property type="match status" value="1"/>
</dbReference>
<reference evidence="2 3" key="1">
    <citation type="submission" date="2016-05" db="EMBL/GenBank/DDBJ databases">
        <title>Comparative analysis of secretome profiles of manganese(II)-oxidizing ascomycete fungi.</title>
        <authorList>
            <consortium name="DOE Joint Genome Institute"/>
            <person name="Zeiner C.A."/>
            <person name="Purvine S.O."/>
            <person name="Zink E.M."/>
            <person name="Wu S."/>
            <person name="Pasa-Tolic L."/>
            <person name="Chaput D.L."/>
            <person name="Haridas S."/>
            <person name="Grigoriev I.V."/>
            <person name="Santelli C.M."/>
            <person name="Hansel C.M."/>
        </authorList>
    </citation>
    <scope>NUCLEOTIDE SEQUENCE [LARGE SCALE GENOMIC DNA]</scope>
    <source>
        <strain evidence="2 3">SRC1lrK2f</strain>
    </source>
</reference>
<dbReference type="KEGG" id="aalt:CC77DRAFT_928997"/>
<keyword evidence="3" id="KW-1185">Reference proteome</keyword>
<feature type="region of interest" description="Disordered" evidence="1">
    <location>
        <begin position="179"/>
        <end position="213"/>
    </location>
</feature>
<evidence type="ECO:0000313" key="3">
    <source>
        <dbReference type="Proteomes" id="UP000077248"/>
    </source>
</evidence>
<dbReference type="STRING" id="5599.A0A177DWP3"/>
<feature type="compositionally biased region" description="Basic and acidic residues" evidence="1">
    <location>
        <begin position="204"/>
        <end position="213"/>
    </location>
</feature>
<accession>A0A177DWP3</accession>
<dbReference type="AlphaFoldDB" id="A0A177DWP3"/>
<dbReference type="RefSeq" id="XP_018389534.1">
    <property type="nucleotide sequence ID" value="XM_018534085.1"/>
</dbReference>
<evidence type="ECO:0000313" key="2">
    <source>
        <dbReference type="EMBL" id="OAG24113.1"/>
    </source>
</evidence>
<dbReference type="EMBL" id="KV441472">
    <property type="protein sequence ID" value="OAG24113.1"/>
    <property type="molecule type" value="Genomic_DNA"/>
</dbReference>
<evidence type="ECO:0000256" key="1">
    <source>
        <dbReference type="SAM" id="MobiDB-lite"/>
    </source>
</evidence>
<dbReference type="Gene3D" id="6.10.140.1230">
    <property type="match status" value="1"/>
</dbReference>
<dbReference type="VEuPathDB" id="FungiDB:CC77DRAFT_928997"/>
<name>A0A177DWP3_ALTAL</name>
<sequence length="213" mass="23519">MSGLENALFNLKFTAKSLNRQALKAGKEEQAEKTKLEKAMKQGHNDIARIYAGNAIRKQNEKLNLLQLASRVDAVAGRVQTAVTMRQITGNMMKVNRSLDVAMKSMSPERVRDLTATCVMAADNIQIASVMVDFEKQFENVDSATELYQDITSSATAVGTPQEDVDRLMAQAADKAGVDLQQDLQEATPVKTKVGPTEQEEEAFTERLRALRN</sequence>
<proteinExistence type="predicted"/>
<organism evidence="2 3">
    <name type="scientific">Alternaria alternata</name>
    <name type="common">Alternaria rot fungus</name>
    <name type="synonym">Torula alternata</name>
    <dbReference type="NCBI Taxonomy" id="5599"/>
    <lineage>
        <taxon>Eukaryota</taxon>
        <taxon>Fungi</taxon>
        <taxon>Dikarya</taxon>
        <taxon>Ascomycota</taxon>
        <taxon>Pezizomycotina</taxon>
        <taxon>Dothideomycetes</taxon>
        <taxon>Pleosporomycetidae</taxon>
        <taxon>Pleosporales</taxon>
        <taxon>Pleosporineae</taxon>
        <taxon>Pleosporaceae</taxon>
        <taxon>Alternaria</taxon>
        <taxon>Alternaria sect. Alternaria</taxon>
        <taxon>Alternaria alternata complex</taxon>
    </lineage>
</organism>
<dbReference type="OMA" id="QQITMVM"/>
<dbReference type="Proteomes" id="UP000077248">
    <property type="component" value="Unassembled WGS sequence"/>
</dbReference>
<dbReference type="InterPro" id="IPR005024">
    <property type="entry name" value="Snf7_fam"/>
</dbReference>
<dbReference type="GeneID" id="29119679"/>
<gene>
    <name evidence="2" type="ORF">CC77DRAFT_928997</name>
</gene>